<evidence type="ECO:0000313" key="2">
    <source>
        <dbReference type="Proteomes" id="UP000054874"/>
    </source>
</evidence>
<accession>A0A0V8QIF3</accession>
<keyword evidence="2" id="KW-1185">Reference proteome</keyword>
<dbReference type="Proteomes" id="UP000054874">
    <property type="component" value="Unassembled WGS sequence"/>
</dbReference>
<dbReference type="OrthoDB" id="2085155at2"/>
<organism evidence="1 2">
    <name type="scientific">Acetivibrio ethanolgignens</name>
    <dbReference type="NCBI Taxonomy" id="290052"/>
    <lineage>
        <taxon>Bacteria</taxon>
        <taxon>Bacillati</taxon>
        <taxon>Bacillota</taxon>
        <taxon>Clostridia</taxon>
        <taxon>Eubacteriales</taxon>
        <taxon>Oscillospiraceae</taxon>
        <taxon>Acetivibrio</taxon>
    </lineage>
</organism>
<proteinExistence type="predicted"/>
<evidence type="ECO:0000313" key="1">
    <source>
        <dbReference type="EMBL" id="KSV60284.1"/>
    </source>
</evidence>
<name>A0A0V8QIF3_9FIRM</name>
<reference evidence="1 2" key="1">
    <citation type="submission" date="2015-11" db="EMBL/GenBank/DDBJ databases">
        <title>Butyribacter intestini gen. nov., sp. nov., a butyric acid-producing bacterium of the family Lachnospiraceae isolated from the human faeces.</title>
        <authorList>
            <person name="Zou Y."/>
            <person name="Xue W."/>
            <person name="Luo G."/>
            <person name="Lv M."/>
        </authorList>
    </citation>
    <scope>NUCLEOTIDE SEQUENCE [LARGE SCALE GENOMIC DNA]</scope>
    <source>
        <strain evidence="1 2">ACET-33324</strain>
    </source>
</reference>
<dbReference type="EMBL" id="LNAM01000024">
    <property type="protein sequence ID" value="KSV60284.1"/>
    <property type="molecule type" value="Genomic_DNA"/>
</dbReference>
<protein>
    <submittedName>
        <fullName evidence="1">Uncharacterized protein</fullName>
    </submittedName>
</protein>
<gene>
    <name evidence="1" type="ORF">ASU35_05890</name>
</gene>
<comment type="caution">
    <text evidence="1">The sequence shown here is derived from an EMBL/GenBank/DDBJ whole genome shotgun (WGS) entry which is preliminary data.</text>
</comment>
<dbReference type="RefSeq" id="WP_058351485.1">
    <property type="nucleotide sequence ID" value="NZ_CABMMD010000024.1"/>
</dbReference>
<sequence length="69" mass="7974">MTKNEFDSRFDAAYRNNLLSLSDKEALKKRLSKYADENGKISNESFLLISLEMNKDLFKAILSELLVNE</sequence>
<dbReference type="AlphaFoldDB" id="A0A0V8QIF3"/>